<keyword evidence="2" id="KW-1185">Reference proteome</keyword>
<reference evidence="1" key="1">
    <citation type="submission" date="2021-06" db="EMBL/GenBank/DDBJ databases">
        <authorList>
            <person name="Kallberg Y."/>
            <person name="Tangrot J."/>
            <person name="Rosling A."/>
        </authorList>
    </citation>
    <scope>NUCLEOTIDE SEQUENCE</scope>
    <source>
        <strain evidence="1">28 12/20/2015</strain>
    </source>
</reference>
<protein>
    <submittedName>
        <fullName evidence="1">11489_t:CDS:1</fullName>
    </submittedName>
</protein>
<organism evidence="1 2">
    <name type="scientific">Cetraspora pellucida</name>
    <dbReference type="NCBI Taxonomy" id="1433469"/>
    <lineage>
        <taxon>Eukaryota</taxon>
        <taxon>Fungi</taxon>
        <taxon>Fungi incertae sedis</taxon>
        <taxon>Mucoromycota</taxon>
        <taxon>Glomeromycotina</taxon>
        <taxon>Glomeromycetes</taxon>
        <taxon>Diversisporales</taxon>
        <taxon>Gigasporaceae</taxon>
        <taxon>Cetraspora</taxon>
    </lineage>
</organism>
<sequence>RKALLCKIVEVLPNDLYCLGCAAGIINKCYSASEMELMGSQKFIEFTNISNILVSVHKAALAQSASTIVSIHCNCHTKYDQNHCKYKKADIICESNCHPSNNHCINHDE</sequence>
<evidence type="ECO:0000313" key="1">
    <source>
        <dbReference type="EMBL" id="CAG8597008.1"/>
    </source>
</evidence>
<dbReference type="Proteomes" id="UP000789366">
    <property type="component" value="Unassembled WGS sequence"/>
</dbReference>
<proteinExistence type="predicted"/>
<name>A0ACA9MJN5_9GLOM</name>
<comment type="caution">
    <text evidence="1">The sequence shown here is derived from an EMBL/GenBank/DDBJ whole genome shotgun (WGS) entry which is preliminary data.</text>
</comment>
<accession>A0ACA9MJN5</accession>
<evidence type="ECO:0000313" key="2">
    <source>
        <dbReference type="Proteomes" id="UP000789366"/>
    </source>
</evidence>
<feature type="non-terminal residue" evidence="1">
    <location>
        <position position="1"/>
    </location>
</feature>
<gene>
    <name evidence="1" type="ORF">SPELUC_LOCUS6964</name>
</gene>
<dbReference type="EMBL" id="CAJVPW010008775">
    <property type="protein sequence ID" value="CAG8597008.1"/>
    <property type="molecule type" value="Genomic_DNA"/>
</dbReference>